<dbReference type="EMBL" id="LANT01000008">
    <property type="protein sequence ID" value="KJV63194.1"/>
    <property type="molecule type" value="Genomic_DNA"/>
</dbReference>
<name>A0A0F3N8F4_ANAPH</name>
<proteinExistence type="predicted"/>
<accession>A0A0F3N8F4</accession>
<dbReference type="AlphaFoldDB" id="A0A0F3N8F4"/>
<dbReference type="Proteomes" id="UP000033754">
    <property type="component" value="Unassembled WGS sequence"/>
</dbReference>
<evidence type="ECO:0000313" key="1">
    <source>
        <dbReference type="EMBL" id="KJV63194.1"/>
    </source>
</evidence>
<gene>
    <name evidence="1" type="ORF">EPHNCH_1113</name>
</gene>
<sequence>MKIDFSYGGGNEITITYGDTSKLLFYSTFLFQGIFNG</sequence>
<evidence type="ECO:0000313" key="2">
    <source>
        <dbReference type="Proteomes" id="UP000033754"/>
    </source>
</evidence>
<reference evidence="1 2" key="1">
    <citation type="submission" date="2015-01" db="EMBL/GenBank/DDBJ databases">
        <title>Genome Sequencing of Rickettsiales.</title>
        <authorList>
            <person name="Daugherty S.C."/>
            <person name="Su Q."/>
            <person name="Abolude K."/>
            <person name="Beier-Sexton M."/>
            <person name="Carlyon J.A."/>
            <person name="Carter R."/>
            <person name="Day N.P."/>
            <person name="Dumler S.J."/>
            <person name="Dyachenko V."/>
            <person name="Godinez A."/>
            <person name="Kurtti T.J."/>
            <person name="Lichay M."/>
            <person name="Mullins K.E."/>
            <person name="Ott S."/>
            <person name="Pappas-Brown V."/>
            <person name="Paris D.H."/>
            <person name="Patel P."/>
            <person name="Richards A.L."/>
            <person name="Sadzewicz L."/>
            <person name="Sears K."/>
            <person name="Seidman D."/>
            <person name="Sengamalay N."/>
            <person name="Stenos J."/>
            <person name="Tallon L.J."/>
            <person name="Vincent G."/>
            <person name="Fraser C.M."/>
            <person name="Munderloh U."/>
            <person name="Dunning-Hotopp J.C."/>
        </authorList>
    </citation>
    <scope>NUCLEOTIDE SEQUENCE [LARGE SCALE GENOMIC DNA]</scope>
    <source>
        <strain evidence="1 2">NCH-1</strain>
    </source>
</reference>
<comment type="caution">
    <text evidence="1">The sequence shown here is derived from an EMBL/GenBank/DDBJ whole genome shotgun (WGS) entry which is preliminary data.</text>
</comment>
<organism evidence="1 2">
    <name type="scientific">Anaplasma phagocytophilum str. NCH-1</name>
    <dbReference type="NCBI Taxonomy" id="1359161"/>
    <lineage>
        <taxon>Bacteria</taxon>
        <taxon>Pseudomonadati</taxon>
        <taxon>Pseudomonadota</taxon>
        <taxon>Alphaproteobacteria</taxon>
        <taxon>Rickettsiales</taxon>
        <taxon>Anaplasmataceae</taxon>
        <taxon>Anaplasma</taxon>
        <taxon>phagocytophilum group</taxon>
    </lineage>
</organism>
<protein>
    <submittedName>
        <fullName evidence="1">Uncharacterized protein</fullName>
    </submittedName>
</protein>